<dbReference type="EMBL" id="KN824855">
    <property type="protein sequence ID" value="KIK99591.1"/>
    <property type="molecule type" value="Genomic_DNA"/>
</dbReference>
<dbReference type="Proteomes" id="UP000054538">
    <property type="component" value="Unassembled WGS sequence"/>
</dbReference>
<dbReference type="InParanoid" id="A0A0D0E500"/>
<sequence length="66" mass="7616">MALASHIDEFVRWIYNEGAIVERGQEQWEVKKVLAGVPAMWKDCVIASLEHRTGSIWQPEIYCLRG</sequence>
<keyword evidence="2" id="KW-1185">Reference proteome</keyword>
<evidence type="ECO:0000313" key="1">
    <source>
        <dbReference type="EMBL" id="KIK99591.1"/>
    </source>
</evidence>
<reference evidence="1 2" key="1">
    <citation type="submission" date="2014-04" db="EMBL/GenBank/DDBJ databases">
        <authorList>
            <consortium name="DOE Joint Genome Institute"/>
            <person name="Kuo A."/>
            <person name="Kohler A."/>
            <person name="Jargeat P."/>
            <person name="Nagy L.G."/>
            <person name="Floudas D."/>
            <person name="Copeland A."/>
            <person name="Barry K.W."/>
            <person name="Cichocki N."/>
            <person name="Veneault-Fourrey C."/>
            <person name="LaButti K."/>
            <person name="Lindquist E.A."/>
            <person name="Lipzen A."/>
            <person name="Lundell T."/>
            <person name="Morin E."/>
            <person name="Murat C."/>
            <person name="Sun H."/>
            <person name="Tunlid A."/>
            <person name="Henrissat B."/>
            <person name="Grigoriev I.V."/>
            <person name="Hibbett D.S."/>
            <person name="Martin F."/>
            <person name="Nordberg H.P."/>
            <person name="Cantor M.N."/>
            <person name="Hua S.X."/>
        </authorList>
    </citation>
    <scope>NUCLEOTIDE SEQUENCE [LARGE SCALE GENOMIC DNA]</scope>
    <source>
        <strain evidence="1 2">Ve08.2h10</strain>
    </source>
</reference>
<name>A0A0D0E500_9AGAM</name>
<accession>A0A0D0E500</accession>
<dbReference type="OrthoDB" id="2639744at2759"/>
<evidence type="ECO:0000313" key="2">
    <source>
        <dbReference type="Proteomes" id="UP000054538"/>
    </source>
</evidence>
<dbReference type="AlphaFoldDB" id="A0A0D0E500"/>
<organism evidence="1 2">
    <name type="scientific">Paxillus rubicundulus Ve08.2h10</name>
    <dbReference type="NCBI Taxonomy" id="930991"/>
    <lineage>
        <taxon>Eukaryota</taxon>
        <taxon>Fungi</taxon>
        <taxon>Dikarya</taxon>
        <taxon>Basidiomycota</taxon>
        <taxon>Agaricomycotina</taxon>
        <taxon>Agaricomycetes</taxon>
        <taxon>Agaricomycetidae</taxon>
        <taxon>Boletales</taxon>
        <taxon>Paxilineae</taxon>
        <taxon>Paxillaceae</taxon>
        <taxon>Paxillus</taxon>
    </lineage>
</organism>
<gene>
    <name evidence="1" type="ORF">PAXRUDRAFT_822586</name>
</gene>
<reference evidence="2" key="2">
    <citation type="submission" date="2015-01" db="EMBL/GenBank/DDBJ databases">
        <title>Evolutionary Origins and Diversification of the Mycorrhizal Mutualists.</title>
        <authorList>
            <consortium name="DOE Joint Genome Institute"/>
            <consortium name="Mycorrhizal Genomics Consortium"/>
            <person name="Kohler A."/>
            <person name="Kuo A."/>
            <person name="Nagy L.G."/>
            <person name="Floudas D."/>
            <person name="Copeland A."/>
            <person name="Barry K.W."/>
            <person name="Cichocki N."/>
            <person name="Veneault-Fourrey C."/>
            <person name="LaButti K."/>
            <person name="Lindquist E.A."/>
            <person name="Lipzen A."/>
            <person name="Lundell T."/>
            <person name="Morin E."/>
            <person name="Murat C."/>
            <person name="Riley R."/>
            <person name="Ohm R."/>
            <person name="Sun H."/>
            <person name="Tunlid A."/>
            <person name="Henrissat B."/>
            <person name="Grigoriev I.V."/>
            <person name="Hibbett D.S."/>
            <person name="Martin F."/>
        </authorList>
    </citation>
    <scope>NUCLEOTIDE SEQUENCE [LARGE SCALE GENOMIC DNA]</scope>
    <source>
        <strain evidence="2">Ve08.2h10</strain>
    </source>
</reference>
<protein>
    <submittedName>
        <fullName evidence="1">Uncharacterized protein</fullName>
    </submittedName>
</protein>
<dbReference type="HOGENOM" id="CLU_2831908_0_0_1"/>
<proteinExistence type="predicted"/>